<accession>A0AAV4PJJ8</accession>
<name>A0AAV4PJJ8_CAEEX</name>
<dbReference type="AlphaFoldDB" id="A0AAV4PJJ8"/>
<organism evidence="1 2">
    <name type="scientific">Caerostris extrusa</name>
    <name type="common">Bark spider</name>
    <name type="synonym">Caerostris bankana</name>
    <dbReference type="NCBI Taxonomy" id="172846"/>
    <lineage>
        <taxon>Eukaryota</taxon>
        <taxon>Metazoa</taxon>
        <taxon>Ecdysozoa</taxon>
        <taxon>Arthropoda</taxon>
        <taxon>Chelicerata</taxon>
        <taxon>Arachnida</taxon>
        <taxon>Araneae</taxon>
        <taxon>Araneomorphae</taxon>
        <taxon>Entelegynae</taxon>
        <taxon>Araneoidea</taxon>
        <taxon>Araneidae</taxon>
        <taxon>Caerostris</taxon>
    </lineage>
</organism>
<gene>
    <name evidence="1" type="ORF">CEXT_34331</name>
</gene>
<proteinExistence type="predicted"/>
<dbReference type="Proteomes" id="UP001054945">
    <property type="component" value="Unassembled WGS sequence"/>
</dbReference>
<dbReference type="EMBL" id="BPLR01004662">
    <property type="protein sequence ID" value="GIX96570.1"/>
    <property type="molecule type" value="Genomic_DNA"/>
</dbReference>
<reference evidence="1 2" key="1">
    <citation type="submission" date="2021-06" db="EMBL/GenBank/DDBJ databases">
        <title>Caerostris extrusa draft genome.</title>
        <authorList>
            <person name="Kono N."/>
            <person name="Arakawa K."/>
        </authorList>
    </citation>
    <scope>NUCLEOTIDE SEQUENCE [LARGE SCALE GENOMIC DNA]</scope>
</reference>
<evidence type="ECO:0000313" key="1">
    <source>
        <dbReference type="EMBL" id="GIX96570.1"/>
    </source>
</evidence>
<protein>
    <submittedName>
        <fullName evidence="1">Uncharacterized protein</fullName>
    </submittedName>
</protein>
<evidence type="ECO:0000313" key="2">
    <source>
        <dbReference type="Proteomes" id="UP001054945"/>
    </source>
</evidence>
<keyword evidence="2" id="KW-1185">Reference proteome</keyword>
<sequence length="85" mass="10041">MAELCQGAPVLQRRRALRKKDKKETRMIGVTLGHRRQQRVVQNKKKKGILLTQIAILSLCSQNERMERRIVNKKTDCKHVNRFFI</sequence>
<comment type="caution">
    <text evidence="1">The sequence shown here is derived from an EMBL/GenBank/DDBJ whole genome shotgun (WGS) entry which is preliminary data.</text>
</comment>